<protein>
    <submittedName>
        <fullName evidence="1">Uncharacterized protein</fullName>
    </submittedName>
</protein>
<evidence type="ECO:0000313" key="2">
    <source>
        <dbReference type="Proteomes" id="UP001163046"/>
    </source>
</evidence>
<dbReference type="EMBL" id="MU827522">
    <property type="protein sequence ID" value="KAJ7348192.1"/>
    <property type="molecule type" value="Genomic_DNA"/>
</dbReference>
<dbReference type="Proteomes" id="UP001163046">
    <property type="component" value="Unassembled WGS sequence"/>
</dbReference>
<organism evidence="1 2">
    <name type="scientific">Desmophyllum pertusum</name>
    <dbReference type="NCBI Taxonomy" id="174260"/>
    <lineage>
        <taxon>Eukaryota</taxon>
        <taxon>Metazoa</taxon>
        <taxon>Cnidaria</taxon>
        <taxon>Anthozoa</taxon>
        <taxon>Hexacorallia</taxon>
        <taxon>Scleractinia</taxon>
        <taxon>Caryophylliina</taxon>
        <taxon>Caryophylliidae</taxon>
        <taxon>Desmophyllum</taxon>
    </lineage>
</organism>
<reference evidence="1" key="1">
    <citation type="submission" date="2023-01" db="EMBL/GenBank/DDBJ databases">
        <title>Genome assembly of the deep-sea coral Lophelia pertusa.</title>
        <authorList>
            <person name="Herrera S."/>
            <person name="Cordes E."/>
        </authorList>
    </citation>
    <scope>NUCLEOTIDE SEQUENCE</scope>
    <source>
        <strain evidence="1">USNM1676648</strain>
        <tissue evidence="1">Polyp</tissue>
    </source>
</reference>
<gene>
    <name evidence="1" type="ORF">OS493_039646</name>
</gene>
<dbReference type="AlphaFoldDB" id="A0A9W9YKB4"/>
<proteinExistence type="predicted"/>
<feature type="non-terminal residue" evidence="1">
    <location>
        <position position="250"/>
    </location>
</feature>
<comment type="caution">
    <text evidence="1">The sequence shown here is derived from an EMBL/GenBank/DDBJ whole genome shotgun (WGS) entry which is preliminary data.</text>
</comment>
<keyword evidence="2" id="KW-1185">Reference proteome</keyword>
<name>A0A9W9YKB4_9CNID</name>
<accession>A0A9W9YKB4</accession>
<evidence type="ECO:0000313" key="1">
    <source>
        <dbReference type="EMBL" id="KAJ7348192.1"/>
    </source>
</evidence>
<sequence>MLQILSSHFKKSVFFYQNVVSLVLGATFRISQNGPGIKAANTLFQDTAGKRCKIIFLCAKVERSASEKIVSSSPFTWVGKPYSPRGSKGYTRLVATKEQPVYYSAWIKCTLILRIHSLKIIHCENSSQLNHLNGKYATACLEHSSSCGWAKYEYADFLSRHSAGYPKMQILLLEKFKNFINRYTQVLKQDDEAPCGESLVSTPVALRDEYNRIVFFYVTWIFKSTSTLPSGRINQEGEQLDCRIMAEENR</sequence>